<evidence type="ECO:0000313" key="1">
    <source>
        <dbReference type="EMBL" id="EFV95215.1"/>
    </source>
</evidence>
<dbReference type="Proteomes" id="UP000011021">
    <property type="component" value="Unassembled WGS sequence"/>
</dbReference>
<dbReference type="AlphaFoldDB" id="E7RWW1"/>
<dbReference type="EMBL" id="AEQP01000004">
    <property type="protein sequence ID" value="EFV95215.1"/>
    <property type="molecule type" value="Genomic_DNA"/>
</dbReference>
<gene>
    <name evidence="1" type="ORF">HMPREF0551_1174</name>
</gene>
<organism evidence="1 2">
    <name type="scientific">Lautropia mirabilis ATCC 51599</name>
    <dbReference type="NCBI Taxonomy" id="887898"/>
    <lineage>
        <taxon>Bacteria</taxon>
        <taxon>Pseudomonadati</taxon>
        <taxon>Pseudomonadota</taxon>
        <taxon>Betaproteobacteria</taxon>
        <taxon>Burkholderiales</taxon>
        <taxon>Burkholderiaceae</taxon>
        <taxon>Lautropia</taxon>
    </lineage>
</organism>
<keyword evidence="2" id="KW-1185">Reference proteome</keyword>
<comment type="caution">
    <text evidence="1">The sequence shown here is derived from an EMBL/GenBank/DDBJ whole genome shotgun (WGS) entry which is preliminary data.</text>
</comment>
<proteinExistence type="predicted"/>
<dbReference type="HOGENOM" id="CLU_3119273_0_0_4"/>
<accession>E7RWW1</accession>
<name>E7RWW1_9BURK</name>
<protein>
    <submittedName>
        <fullName evidence="1">Uncharacterized protein</fullName>
    </submittedName>
</protein>
<sequence length="50" mass="5265">MHKCAVSGWQLAAGGWRLAAGGWRLVIMLPEAMLADPSGTAEASRNKRAA</sequence>
<reference evidence="1 2" key="1">
    <citation type="submission" date="2010-12" db="EMBL/GenBank/DDBJ databases">
        <authorList>
            <person name="Muzny D."/>
            <person name="Qin X."/>
            <person name="Deng J."/>
            <person name="Jiang H."/>
            <person name="Liu Y."/>
            <person name="Qu J."/>
            <person name="Song X.-Z."/>
            <person name="Zhang L."/>
            <person name="Thornton R."/>
            <person name="Coyle M."/>
            <person name="Francisco L."/>
            <person name="Jackson L."/>
            <person name="Javaid M."/>
            <person name="Korchina V."/>
            <person name="Kovar C."/>
            <person name="Mata R."/>
            <person name="Mathew T."/>
            <person name="Ngo R."/>
            <person name="Nguyen L."/>
            <person name="Nguyen N."/>
            <person name="Okwuonu G."/>
            <person name="Ongeri F."/>
            <person name="Pham C."/>
            <person name="Simmons D."/>
            <person name="Wilczek-Boney K."/>
            <person name="Hale W."/>
            <person name="Jakkamsetti A."/>
            <person name="Pham P."/>
            <person name="Ruth R."/>
            <person name="San Lucas F."/>
            <person name="Warren J."/>
            <person name="Zhang J."/>
            <person name="Zhao Z."/>
            <person name="Zhou C."/>
            <person name="Zhu D."/>
            <person name="Lee S."/>
            <person name="Bess C."/>
            <person name="Blankenburg K."/>
            <person name="Forbes L."/>
            <person name="Fu Q."/>
            <person name="Gubbala S."/>
            <person name="Hirani K."/>
            <person name="Jayaseelan J.C."/>
            <person name="Lara F."/>
            <person name="Munidasa M."/>
            <person name="Palculict T."/>
            <person name="Patil S."/>
            <person name="Pu L.-L."/>
            <person name="Saada N."/>
            <person name="Tang L."/>
            <person name="Weissenberger G."/>
            <person name="Zhu Y."/>
            <person name="Hemphill L."/>
            <person name="Shang Y."/>
            <person name="Youmans B."/>
            <person name="Ayvaz T."/>
            <person name="Ross M."/>
            <person name="Santibanez J."/>
            <person name="Aqrawi P."/>
            <person name="Gross S."/>
            <person name="Joshi V."/>
            <person name="Fowler G."/>
            <person name="Nazareth L."/>
            <person name="Reid J."/>
            <person name="Worley K."/>
            <person name="Petrosino J."/>
            <person name="Highlander S."/>
            <person name="Gibbs R."/>
        </authorList>
    </citation>
    <scope>NUCLEOTIDE SEQUENCE [LARGE SCALE GENOMIC DNA]</scope>
    <source>
        <strain evidence="1 2">ATCC 51599</strain>
    </source>
</reference>
<evidence type="ECO:0000313" key="2">
    <source>
        <dbReference type="Proteomes" id="UP000011021"/>
    </source>
</evidence>